<keyword evidence="8 10" id="KW-1133">Transmembrane helix</keyword>
<dbReference type="Pfam" id="PF05817">
    <property type="entry name" value="Ribophorin_II"/>
    <property type="match status" value="1"/>
</dbReference>
<proteinExistence type="inferred from homology"/>
<evidence type="ECO:0000256" key="9">
    <source>
        <dbReference type="ARBA" id="ARBA00023136"/>
    </source>
</evidence>
<evidence type="ECO:0000256" key="7">
    <source>
        <dbReference type="ARBA" id="ARBA00022824"/>
    </source>
</evidence>
<keyword evidence="7 10" id="KW-0256">Endoplasmic reticulum</keyword>
<protein>
    <recommendedName>
        <fullName evidence="10">Dolichyl-diphosphooligosaccharide--protein glycosyltransferase subunit 2</fullName>
    </recommendedName>
    <alternativeName>
        <fullName evidence="10">Ribophorin-2</fullName>
    </alternativeName>
</protein>
<feature type="domain" description="Ribophorin II third" evidence="12">
    <location>
        <begin position="431"/>
        <end position="552"/>
    </location>
</feature>
<dbReference type="GO" id="GO:0006487">
    <property type="term" value="P:protein N-linked glycosylation"/>
    <property type="evidence" value="ECO:0007669"/>
    <property type="project" value="UniProtKB-UniRule"/>
</dbReference>
<feature type="signal peptide" evidence="10">
    <location>
        <begin position="1"/>
        <end position="24"/>
    </location>
</feature>
<gene>
    <name evidence="15" type="primary">RPN2_3</name>
    <name evidence="15" type="ORF">g.122861</name>
</gene>
<name>A0A1D1XWZ2_9ARAE</name>
<evidence type="ECO:0000256" key="8">
    <source>
        <dbReference type="ARBA" id="ARBA00022989"/>
    </source>
</evidence>
<keyword evidence="5 10" id="KW-0812">Transmembrane</keyword>
<comment type="subunit">
    <text evidence="10">Component of the oligosaccharyltransferase (OST) complex.</text>
</comment>
<feature type="transmembrane region" description="Helical" evidence="10">
    <location>
        <begin position="632"/>
        <end position="652"/>
    </location>
</feature>
<dbReference type="GO" id="GO:0008250">
    <property type="term" value="C:oligosaccharyltransferase complex"/>
    <property type="evidence" value="ECO:0007669"/>
    <property type="project" value="UniProtKB-UniRule"/>
</dbReference>
<evidence type="ECO:0000256" key="1">
    <source>
        <dbReference type="ARBA" id="ARBA00002791"/>
    </source>
</evidence>
<dbReference type="EMBL" id="GDJX01021065">
    <property type="protein sequence ID" value="JAT46871.1"/>
    <property type="molecule type" value="Transcribed_RNA"/>
</dbReference>
<evidence type="ECO:0000313" key="15">
    <source>
        <dbReference type="EMBL" id="JAT46871.1"/>
    </source>
</evidence>
<keyword evidence="6 10" id="KW-0732">Signal</keyword>
<feature type="transmembrane region" description="Helical" evidence="10">
    <location>
        <begin position="658"/>
        <end position="675"/>
    </location>
</feature>
<feature type="domain" description="Ribophorin II second" evidence="13">
    <location>
        <begin position="315"/>
        <end position="422"/>
    </location>
</feature>
<evidence type="ECO:0000259" key="11">
    <source>
        <dbReference type="Pfam" id="PF05817"/>
    </source>
</evidence>
<comment type="subcellular location">
    <subcellularLocation>
        <location evidence="2 10">Endoplasmic reticulum membrane</location>
        <topology evidence="2 10">Multi-pass membrane protein</topology>
    </subcellularLocation>
</comment>
<evidence type="ECO:0000256" key="3">
    <source>
        <dbReference type="ARBA" id="ARBA00004922"/>
    </source>
</evidence>
<dbReference type="Pfam" id="PF23860">
    <property type="entry name" value="Ribophorin_II_3rd"/>
    <property type="match status" value="1"/>
</dbReference>
<dbReference type="PANTHER" id="PTHR12640:SF0">
    <property type="entry name" value="DOLICHYL-DIPHOSPHOOLIGOSACCHARIDE--PROTEIN GLYCOSYLTRANSFERASE SUBUNIT 2"/>
    <property type="match status" value="1"/>
</dbReference>
<feature type="domain" description="Ribophorin II C-terminal" evidence="14">
    <location>
        <begin position="585"/>
        <end position="685"/>
    </location>
</feature>
<dbReference type="UniPathway" id="UPA00378"/>
<organism evidence="15">
    <name type="scientific">Anthurium amnicola</name>
    <dbReference type="NCBI Taxonomy" id="1678845"/>
    <lineage>
        <taxon>Eukaryota</taxon>
        <taxon>Viridiplantae</taxon>
        <taxon>Streptophyta</taxon>
        <taxon>Embryophyta</taxon>
        <taxon>Tracheophyta</taxon>
        <taxon>Spermatophyta</taxon>
        <taxon>Magnoliopsida</taxon>
        <taxon>Liliopsida</taxon>
        <taxon>Araceae</taxon>
        <taxon>Pothoideae</taxon>
        <taxon>Potheae</taxon>
        <taxon>Anthurium</taxon>
    </lineage>
</organism>
<dbReference type="GO" id="GO:0016740">
    <property type="term" value="F:transferase activity"/>
    <property type="evidence" value="ECO:0007669"/>
    <property type="project" value="UniProtKB-KW"/>
</dbReference>
<dbReference type="InterPro" id="IPR055375">
    <property type="entry name" value="Ribophorin_II_2nd"/>
</dbReference>
<evidence type="ECO:0000259" key="12">
    <source>
        <dbReference type="Pfam" id="PF23860"/>
    </source>
</evidence>
<evidence type="ECO:0000256" key="4">
    <source>
        <dbReference type="ARBA" id="ARBA00009038"/>
    </source>
</evidence>
<keyword evidence="15" id="KW-0808">Transferase</keyword>
<evidence type="ECO:0000259" key="13">
    <source>
        <dbReference type="Pfam" id="PF23861"/>
    </source>
</evidence>
<accession>A0A1D1XWZ2</accession>
<evidence type="ECO:0000256" key="5">
    <source>
        <dbReference type="ARBA" id="ARBA00022692"/>
    </source>
</evidence>
<dbReference type="InterPro" id="IPR055373">
    <property type="entry name" value="Ribophorin_II_N"/>
</dbReference>
<dbReference type="Pfam" id="PF23861">
    <property type="entry name" value="Ribophorin_II_2nd"/>
    <property type="match status" value="1"/>
</dbReference>
<dbReference type="PANTHER" id="PTHR12640">
    <property type="entry name" value="RIBOPHORIN II"/>
    <property type="match status" value="1"/>
</dbReference>
<evidence type="ECO:0000256" key="10">
    <source>
        <dbReference type="RuleBase" id="RU366029"/>
    </source>
</evidence>
<comment type="function">
    <text evidence="1 10">Subunit of the oligosaccharyl transferase (OST) complex that catalyzes the initial transfer of a defined glycan (Glc(3)Man(9)GlcNAc(2) in eukaryotes) from the lipid carrier dolichol-pyrophosphate to an asparagine residue within an Asn-X-Ser/Thr consensus motif in nascent polypeptide chains, the first step in protein N-glycosylation. N-glycosylation occurs cotranslationally and the complex associates with the Sec61 complex at the channel-forming translocon complex that mediates protein translocation across the endoplasmic reticulum (ER). All subunits are required for a maximal enzyme activity.</text>
</comment>
<sequence>MAGCLRVLALLSLVCLCLSPSVGAAAVAPIDLDAHRSAALEMFLPTGGSFGSLEETYEALKTFQILGVEKGADVSQATCPLVSESLGSSSSKPRDLFNALRVNNVLGCEFDANVLEDVISKLQASVNGVTSLLDLYYTVESLVLIKEKGSTVVLADADGIFHTIKSLSQSDGRWRYNTNGDEASFYAAGLALEALAGVITLSTTEIDQSMISVVKNDIAKLFDGIESYDDGTLYFDEKKVDAREYRGPLSTTSSVVRGVAAFATVSSGKLNVPKDKIVGLAKFFLGIGIPGSSKDLFYQIDSLSCLENNRFAVPLILSLPETVLSATSKDQIKVKVTTVFGSPSPPLTVKLVRGLNSDSKGIPALEGKELKFDSESSSHSLDITSLNVDVGKYSLVFEILLHESEHANIHATGGHAQMQVVVTGFIKIDGAEIAVLDTDVESVESKKLDLSNENDVSLSANHLQKLRLSFQLKTPLGHAFKPHQVFLKLRHETKVEHIFLVGSAGKQFKLVLDFLGLVEKFYYLSGRYDIQLTVGDIAMENSFLRALGHLDLDLPESPEKAMRPPPQPVDSCLRFGPKSEISHIFRAPEKLPPKELSVAFLALTLLPLMVFIVGLIRLGVNVKNFPSPAIPAAFALLFHAGIAGVLSLYLLFWLKLDLFTALKILAFLGVFLVFVGHRTLSHLASTSAKLKSS</sequence>
<feature type="transmembrane region" description="Helical" evidence="10">
    <location>
        <begin position="596"/>
        <end position="620"/>
    </location>
</feature>
<dbReference type="InterPro" id="IPR008814">
    <property type="entry name" value="Swp1"/>
</dbReference>
<comment type="pathway">
    <text evidence="3 10">Protein modification; protein glycosylation.</text>
</comment>
<reference evidence="15" key="1">
    <citation type="submission" date="2015-07" db="EMBL/GenBank/DDBJ databases">
        <title>Transcriptome Assembly of Anthurium amnicola.</title>
        <authorList>
            <person name="Suzuki J."/>
        </authorList>
    </citation>
    <scope>NUCLEOTIDE SEQUENCE</scope>
</reference>
<evidence type="ECO:0000256" key="6">
    <source>
        <dbReference type="ARBA" id="ARBA00022729"/>
    </source>
</evidence>
<evidence type="ECO:0000259" key="14">
    <source>
        <dbReference type="Pfam" id="PF25147"/>
    </source>
</evidence>
<dbReference type="InterPro" id="IPR055374">
    <property type="entry name" value="Ribophorin_II_3rd"/>
</dbReference>
<dbReference type="InterPro" id="IPR056790">
    <property type="entry name" value="Ribophorin_II_C"/>
</dbReference>
<feature type="domain" description="Ribophorin II N-terminal" evidence="11">
    <location>
        <begin position="33"/>
        <end position="307"/>
    </location>
</feature>
<comment type="similarity">
    <text evidence="4 10">Belongs to the SWP1 family.</text>
</comment>
<dbReference type="Pfam" id="PF25147">
    <property type="entry name" value="Ribophorin_II_C"/>
    <property type="match status" value="1"/>
</dbReference>
<evidence type="ECO:0000256" key="2">
    <source>
        <dbReference type="ARBA" id="ARBA00004477"/>
    </source>
</evidence>
<keyword evidence="9 10" id="KW-0472">Membrane</keyword>
<feature type="chain" id="PRO_5019611522" description="Dolichyl-diphosphooligosaccharide--protein glycosyltransferase subunit 2" evidence="10">
    <location>
        <begin position="25"/>
        <end position="693"/>
    </location>
</feature>
<dbReference type="AlphaFoldDB" id="A0A1D1XWZ2"/>